<evidence type="ECO:0000313" key="4">
    <source>
        <dbReference type="Proteomes" id="UP001595814"/>
    </source>
</evidence>
<dbReference type="EC" id="6.3.4.15" evidence="3"/>
<dbReference type="Pfam" id="PF03099">
    <property type="entry name" value="BPL_LplA_LipB"/>
    <property type="match status" value="1"/>
</dbReference>
<dbReference type="InterPro" id="IPR045864">
    <property type="entry name" value="aa-tRNA-synth_II/BPL/LPL"/>
</dbReference>
<dbReference type="Proteomes" id="UP001595814">
    <property type="component" value="Unassembled WGS sequence"/>
</dbReference>
<feature type="domain" description="BPL/LPL catalytic" evidence="2">
    <location>
        <begin position="1"/>
        <end position="177"/>
    </location>
</feature>
<evidence type="ECO:0000313" key="3">
    <source>
        <dbReference type="EMBL" id="MFC4096280.1"/>
    </source>
</evidence>
<keyword evidence="4" id="KW-1185">Reference proteome</keyword>
<accession>A0ABV8JWZ0</accession>
<dbReference type="PANTHER" id="PTHR12835:SF5">
    <property type="entry name" value="BIOTIN--PROTEIN LIGASE"/>
    <property type="match status" value="1"/>
</dbReference>
<dbReference type="SUPFAM" id="SSF55681">
    <property type="entry name" value="Class II aaRS and biotin synthetases"/>
    <property type="match status" value="1"/>
</dbReference>
<sequence>MYLIKLNATESTNDYLKEMALRTVLTDFTVVTANNQTKGKGQMGSSWQVESGKNLTFSVLKSNLSLTSDSLFLLNVIVSLAVHSTLKSIGVPDLRVKWPNDILSGSFKICGILIESQLSGPKLKSAILGIGLNVNQTEFGTLVNASSLKLLLGRTLVLEELLFSLVEQLKKYFQKLEKDGDQGIWQEYNQLLFRLNKPSTFKNVKDQMFMGFIKGVSPQGKLQIELEDRILKEFGLKEVKLLY</sequence>
<dbReference type="CDD" id="cd16442">
    <property type="entry name" value="BPL"/>
    <property type="match status" value="1"/>
</dbReference>
<dbReference type="RefSeq" id="WP_192463354.1">
    <property type="nucleotide sequence ID" value="NZ_JACYFJ010000007.1"/>
</dbReference>
<keyword evidence="1 3" id="KW-0436">Ligase</keyword>
<dbReference type="PANTHER" id="PTHR12835">
    <property type="entry name" value="BIOTIN PROTEIN LIGASE"/>
    <property type="match status" value="1"/>
</dbReference>
<dbReference type="InterPro" id="IPR004143">
    <property type="entry name" value="BPL_LPL_catalytic"/>
</dbReference>
<dbReference type="Gene3D" id="3.30.930.10">
    <property type="entry name" value="Bira Bifunctional Protein, Domain 2"/>
    <property type="match status" value="1"/>
</dbReference>
<organism evidence="3 4">
    <name type="scientific">Euzebyella saccharophila</name>
    <dbReference type="NCBI Taxonomy" id="679664"/>
    <lineage>
        <taxon>Bacteria</taxon>
        <taxon>Pseudomonadati</taxon>
        <taxon>Bacteroidota</taxon>
        <taxon>Flavobacteriia</taxon>
        <taxon>Flavobacteriales</taxon>
        <taxon>Flavobacteriaceae</taxon>
        <taxon>Euzebyella</taxon>
    </lineage>
</organism>
<dbReference type="GO" id="GO:0004077">
    <property type="term" value="F:biotin--[biotin carboxyl-carrier protein] ligase activity"/>
    <property type="evidence" value="ECO:0007669"/>
    <property type="project" value="UniProtKB-EC"/>
</dbReference>
<reference evidence="4" key="1">
    <citation type="journal article" date="2019" name="Int. J. Syst. Evol. Microbiol.">
        <title>The Global Catalogue of Microorganisms (GCM) 10K type strain sequencing project: providing services to taxonomists for standard genome sequencing and annotation.</title>
        <authorList>
            <consortium name="The Broad Institute Genomics Platform"/>
            <consortium name="The Broad Institute Genome Sequencing Center for Infectious Disease"/>
            <person name="Wu L."/>
            <person name="Ma J."/>
        </authorList>
    </citation>
    <scope>NUCLEOTIDE SEQUENCE [LARGE SCALE GENOMIC DNA]</scope>
    <source>
        <strain evidence="4">CECT 7477</strain>
    </source>
</reference>
<dbReference type="NCBIfam" id="TIGR00121">
    <property type="entry name" value="birA_ligase"/>
    <property type="match status" value="1"/>
</dbReference>
<name>A0ABV8JWZ0_9FLAO</name>
<dbReference type="PROSITE" id="PS51733">
    <property type="entry name" value="BPL_LPL_CATALYTIC"/>
    <property type="match status" value="1"/>
</dbReference>
<proteinExistence type="predicted"/>
<dbReference type="InterPro" id="IPR004408">
    <property type="entry name" value="Biotin_CoA_COase_ligase"/>
</dbReference>
<evidence type="ECO:0000256" key="1">
    <source>
        <dbReference type="ARBA" id="ARBA00022598"/>
    </source>
</evidence>
<comment type="caution">
    <text evidence="3">The sequence shown here is derived from an EMBL/GenBank/DDBJ whole genome shotgun (WGS) entry which is preliminary data.</text>
</comment>
<gene>
    <name evidence="3" type="ORF">ACFOUT_10385</name>
</gene>
<dbReference type="EMBL" id="JBHSAW010000006">
    <property type="protein sequence ID" value="MFC4096280.1"/>
    <property type="molecule type" value="Genomic_DNA"/>
</dbReference>
<protein>
    <submittedName>
        <fullName evidence="3">Biotin--[acetyl-CoA-carboxylase] ligase</fullName>
        <ecNumber evidence="3">6.3.4.15</ecNumber>
    </submittedName>
</protein>
<evidence type="ECO:0000259" key="2">
    <source>
        <dbReference type="PROSITE" id="PS51733"/>
    </source>
</evidence>